<keyword evidence="2" id="KW-0813">Transport</keyword>
<dbReference type="GO" id="GO:0022857">
    <property type="term" value="F:transmembrane transporter activity"/>
    <property type="evidence" value="ECO:0007669"/>
    <property type="project" value="InterPro"/>
</dbReference>
<dbReference type="Gene3D" id="1.20.1250.20">
    <property type="entry name" value="MFS general substrate transporter like domains"/>
    <property type="match status" value="1"/>
</dbReference>
<evidence type="ECO:0000256" key="5">
    <source>
        <dbReference type="ARBA" id="ARBA00022989"/>
    </source>
</evidence>
<sequence>MDATDRLPSQVKALIVARAVNQLGGFSLAFLTVLLTRSFGTSLTTAGIVSAAFGLATIPSRLAGGRLADHWGRRRTIVAGLVALAVAQLGLAAAPDLITATICAVAMGLAFELFEPPSQATIADAVPPARRASAFELLTTAVAAGSLAAGVIADIVGRWSLRWLFVVDAGTGLACAAIVALALAPDAVRKPEHGAESDQPATSAISPWRDPALLIATVSGTVFALVSMLMLSALPLALGAVGLNPASAGLIMAASTGTLVLARPVLRRRWLAELPHSATFVLGYLLMAAGLCGYAVAHTLPALLVPTALYSLGNLLVLGRSFAVVSELAPASASARYLAVYGLSWGVATLLAPLVGTWLIGVSGAGLLWGVSAGVCGVMAVAQPWVVRRVRDSQRDLGVIHSTKAAVDRYDAVSI</sequence>
<comment type="subcellular location">
    <subcellularLocation>
        <location evidence="1">Cell membrane</location>
        <topology evidence="1">Multi-pass membrane protein</topology>
    </subcellularLocation>
</comment>
<feature type="transmembrane region" description="Helical" evidence="7">
    <location>
        <begin position="163"/>
        <end position="184"/>
    </location>
</feature>
<feature type="transmembrane region" description="Helical" evidence="7">
    <location>
        <begin position="212"/>
        <end position="234"/>
    </location>
</feature>
<dbReference type="InterPro" id="IPR005829">
    <property type="entry name" value="Sugar_transporter_CS"/>
</dbReference>
<dbReference type="STRING" id="479433.Caci_0189"/>
<dbReference type="eggNOG" id="COG2814">
    <property type="taxonomic scope" value="Bacteria"/>
</dbReference>
<evidence type="ECO:0000256" key="6">
    <source>
        <dbReference type="ARBA" id="ARBA00023136"/>
    </source>
</evidence>
<feature type="transmembrane region" description="Helical" evidence="7">
    <location>
        <begin position="75"/>
        <end position="91"/>
    </location>
</feature>
<dbReference type="InterPro" id="IPR036259">
    <property type="entry name" value="MFS_trans_sf"/>
</dbReference>
<dbReference type="InterPro" id="IPR020846">
    <property type="entry name" value="MFS_dom"/>
</dbReference>
<keyword evidence="4 7" id="KW-0812">Transmembrane</keyword>
<keyword evidence="6 7" id="KW-0472">Membrane</keyword>
<evidence type="ECO:0000259" key="8">
    <source>
        <dbReference type="PROSITE" id="PS50850"/>
    </source>
</evidence>
<name>C7QJ02_CATAD</name>
<evidence type="ECO:0000256" key="2">
    <source>
        <dbReference type="ARBA" id="ARBA00022448"/>
    </source>
</evidence>
<dbReference type="InterPro" id="IPR050171">
    <property type="entry name" value="MFS_Transporters"/>
</dbReference>
<dbReference type="PANTHER" id="PTHR23517:SF2">
    <property type="entry name" value="MULTIDRUG RESISTANCE PROTEIN MDTH"/>
    <property type="match status" value="1"/>
</dbReference>
<keyword evidence="3" id="KW-1003">Cell membrane</keyword>
<feature type="transmembrane region" description="Helical" evidence="7">
    <location>
        <begin position="246"/>
        <end position="266"/>
    </location>
</feature>
<reference evidence="9 10" key="1">
    <citation type="journal article" date="2009" name="Stand. Genomic Sci.">
        <title>Complete genome sequence of Catenulispora acidiphila type strain (ID 139908).</title>
        <authorList>
            <person name="Copeland A."/>
            <person name="Lapidus A."/>
            <person name="Glavina Del Rio T."/>
            <person name="Nolan M."/>
            <person name="Lucas S."/>
            <person name="Chen F."/>
            <person name="Tice H."/>
            <person name="Cheng J.F."/>
            <person name="Bruce D."/>
            <person name="Goodwin L."/>
            <person name="Pitluck S."/>
            <person name="Mikhailova N."/>
            <person name="Pati A."/>
            <person name="Ivanova N."/>
            <person name="Mavromatis K."/>
            <person name="Chen A."/>
            <person name="Palaniappan K."/>
            <person name="Chain P."/>
            <person name="Land M."/>
            <person name="Hauser L."/>
            <person name="Chang Y.J."/>
            <person name="Jeffries C.D."/>
            <person name="Chertkov O."/>
            <person name="Brettin T."/>
            <person name="Detter J.C."/>
            <person name="Han C."/>
            <person name="Ali Z."/>
            <person name="Tindall B.J."/>
            <person name="Goker M."/>
            <person name="Bristow J."/>
            <person name="Eisen J.A."/>
            <person name="Markowitz V."/>
            <person name="Hugenholtz P."/>
            <person name="Kyrpides N.C."/>
            <person name="Klenk H.P."/>
        </authorList>
    </citation>
    <scope>NUCLEOTIDE SEQUENCE [LARGE SCALE GENOMIC DNA]</scope>
    <source>
        <strain evidence="10">DSM 44928 / JCM 14897 / NBRC 102108 / NRRL B-24433 / ID139908</strain>
    </source>
</reference>
<evidence type="ECO:0000256" key="1">
    <source>
        <dbReference type="ARBA" id="ARBA00004651"/>
    </source>
</evidence>
<dbReference type="FunCoup" id="C7QJ02">
    <property type="interactions" value="4"/>
</dbReference>
<gene>
    <name evidence="9" type="ordered locus">Caci_0189</name>
</gene>
<feature type="transmembrane region" description="Helical" evidence="7">
    <location>
        <begin position="303"/>
        <end position="325"/>
    </location>
</feature>
<evidence type="ECO:0000256" key="7">
    <source>
        <dbReference type="SAM" id="Phobius"/>
    </source>
</evidence>
<dbReference type="PANTHER" id="PTHR23517">
    <property type="entry name" value="RESISTANCE PROTEIN MDTM, PUTATIVE-RELATED-RELATED"/>
    <property type="match status" value="1"/>
</dbReference>
<dbReference type="AlphaFoldDB" id="C7QJ02"/>
<feature type="transmembrane region" description="Helical" evidence="7">
    <location>
        <begin position="278"/>
        <end position="297"/>
    </location>
</feature>
<dbReference type="EMBL" id="CP001700">
    <property type="protein sequence ID" value="ACU69144.1"/>
    <property type="molecule type" value="Genomic_DNA"/>
</dbReference>
<feature type="transmembrane region" description="Helical" evidence="7">
    <location>
        <begin position="97"/>
        <end position="114"/>
    </location>
</feature>
<evidence type="ECO:0000313" key="10">
    <source>
        <dbReference type="Proteomes" id="UP000000851"/>
    </source>
</evidence>
<dbReference type="PROSITE" id="PS00216">
    <property type="entry name" value="SUGAR_TRANSPORT_1"/>
    <property type="match status" value="1"/>
</dbReference>
<dbReference type="Pfam" id="PF07690">
    <property type="entry name" value="MFS_1"/>
    <property type="match status" value="1"/>
</dbReference>
<dbReference type="HOGENOM" id="CLU_001265_60_4_11"/>
<feature type="domain" description="Major facilitator superfamily (MFS) profile" evidence="8">
    <location>
        <begin position="10"/>
        <end position="391"/>
    </location>
</feature>
<dbReference type="InParanoid" id="C7QJ02"/>
<evidence type="ECO:0000256" key="4">
    <source>
        <dbReference type="ARBA" id="ARBA00022692"/>
    </source>
</evidence>
<keyword evidence="10" id="KW-1185">Reference proteome</keyword>
<evidence type="ECO:0000256" key="3">
    <source>
        <dbReference type="ARBA" id="ARBA00022475"/>
    </source>
</evidence>
<keyword evidence="5 7" id="KW-1133">Transmembrane helix</keyword>
<accession>C7QJ02</accession>
<dbReference type="KEGG" id="cai:Caci_0189"/>
<protein>
    <submittedName>
        <fullName evidence="9">Major facilitator superfamily MFS_1</fullName>
    </submittedName>
</protein>
<feature type="transmembrane region" description="Helical" evidence="7">
    <location>
        <begin position="135"/>
        <end position="157"/>
    </location>
</feature>
<feature type="transmembrane region" description="Helical" evidence="7">
    <location>
        <begin position="337"/>
        <end position="360"/>
    </location>
</feature>
<organism evidence="9 10">
    <name type="scientific">Catenulispora acidiphila (strain DSM 44928 / JCM 14897 / NBRC 102108 / NRRL B-24433 / ID139908)</name>
    <dbReference type="NCBI Taxonomy" id="479433"/>
    <lineage>
        <taxon>Bacteria</taxon>
        <taxon>Bacillati</taxon>
        <taxon>Actinomycetota</taxon>
        <taxon>Actinomycetes</taxon>
        <taxon>Catenulisporales</taxon>
        <taxon>Catenulisporaceae</taxon>
        <taxon>Catenulispora</taxon>
    </lineage>
</organism>
<feature type="transmembrane region" description="Helical" evidence="7">
    <location>
        <begin position="15"/>
        <end position="36"/>
    </location>
</feature>
<dbReference type="PROSITE" id="PS50850">
    <property type="entry name" value="MFS"/>
    <property type="match status" value="1"/>
</dbReference>
<feature type="transmembrane region" description="Helical" evidence="7">
    <location>
        <begin position="366"/>
        <end position="387"/>
    </location>
</feature>
<evidence type="ECO:0000313" key="9">
    <source>
        <dbReference type="EMBL" id="ACU69144.1"/>
    </source>
</evidence>
<proteinExistence type="predicted"/>
<feature type="transmembrane region" description="Helical" evidence="7">
    <location>
        <begin position="42"/>
        <end position="63"/>
    </location>
</feature>
<dbReference type="Proteomes" id="UP000000851">
    <property type="component" value="Chromosome"/>
</dbReference>
<dbReference type="SUPFAM" id="SSF103473">
    <property type="entry name" value="MFS general substrate transporter"/>
    <property type="match status" value="1"/>
</dbReference>
<dbReference type="GO" id="GO:0005886">
    <property type="term" value="C:plasma membrane"/>
    <property type="evidence" value="ECO:0007669"/>
    <property type="project" value="UniProtKB-SubCell"/>
</dbReference>
<dbReference type="InterPro" id="IPR011701">
    <property type="entry name" value="MFS"/>
</dbReference>